<accession>A0AAV2H464</accession>
<dbReference type="PROSITE" id="PS51420">
    <property type="entry name" value="RHO"/>
    <property type="match status" value="1"/>
</dbReference>
<dbReference type="PROSITE" id="PS51419">
    <property type="entry name" value="RAB"/>
    <property type="match status" value="1"/>
</dbReference>
<dbReference type="AlphaFoldDB" id="A0AAV2H464"/>
<organism evidence="5 6">
    <name type="scientific">Lymnaea stagnalis</name>
    <name type="common">Great pond snail</name>
    <name type="synonym">Helix stagnalis</name>
    <dbReference type="NCBI Taxonomy" id="6523"/>
    <lineage>
        <taxon>Eukaryota</taxon>
        <taxon>Metazoa</taxon>
        <taxon>Spiralia</taxon>
        <taxon>Lophotrochozoa</taxon>
        <taxon>Mollusca</taxon>
        <taxon>Gastropoda</taxon>
        <taxon>Heterobranchia</taxon>
        <taxon>Euthyneura</taxon>
        <taxon>Panpulmonata</taxon>
        <taxon>Hygrophila</taxon>
        <taxon>Lymnaeoidea</taxon>
        <taxon>Lymnaeidae</taxon>
        <taxon>Lymnaea</taxon>
    </lineage>
</organism>
<keyword evidence="3" id="KW-0378">Hydrolase</keyword>
<comment type="similarity">
    <text evidence="1">Belongs to the small GTPase superfamily. Ras family.</text>
</comment>
<dbReference type="EC" id="3.6.5.2" evidence="2"/>
<comment type="catalytic activity">
    <reaction evidence="4">
        <text>GTP + H2O = GDP + phosphate + H(+)</text>
        <dbReference type="Rhea" id="RHEA:19669"/>
        <dbReference type="ChEBI" id="CHEBI:15377"/>
        <dbReference type="ChEBI" id="CHEBI:15378"/>
        <dbReference type="ChEBI" id="CHEBI:37565"/>
        <dbReference type="ChEBI" id="CHEBI:43474"/>
        <dbReference type="ChEBI" id="CHEBI:58189"/>
        <dbReference type="EC" id="3.6.5.2"/>
    </reaction>
</comment>
<evidence type="ECO:0000256" key="4">
    <source>
        <dbReference type="ARBA" id="ARBA00048098"/>
    </source>
</evidence>
<evidence type="ECO:0000256" key="1">
    <source>
        <dbReference type="ARBA" id="ARBA00008344"/>
    </source>
</evidence>
<dbReference type="InterPro" id="IPR005225">
    <property type="entry name" value="Small_GTP-bd"/>
</dbReference>
<comment type="caution">
    <text evidence="5">The sequence shown here is derived from an EMBL/GenBank/DDBJ whole genome shotgun (WGS) entry which is preliminary data.</text>
</comment>
<sequence>MTSVTISKGRPPDCKIVVLGNSGVGKSALIVRFLTNRFIWEYDPTLERTYKHQVQLDEEPILMEILDTAGQEETIQQEGNIRWADGFVLVYAINDRQSFEAAGTLKQHLDQVKKTNVQCMLVGNKVDLLHERRVTTNEGEALALELSCGFFETSASDGGEEISEVFHELLRDIKRRKSVETKGRRRSSAQQVKNVFNRMLNKIGNSS</sequence>
<dbReference type="PRINTS" id="PR00449">
    <property type="entry name" value="RASTRNSFRMNG"/>
</dbReference>
<dbReference type="EMBL" id="CAXITT010000030">
    <property type="protein sequence ID" value="CAL1528318.1"/>
    <property type="molecule type" value="Genomic_DNA"/>
</dbReference>
<evidence type="ECO:0000313" key="6">
    <source>
        <dbReference type="Proteomes" id="UP001497497"/>
    </source>
</evidence>
<dbReference type="SMART" id="SM00175">
    <property type="entry name" value="RAB"/>
    <property type="match status" value="1"/>
</dbReference>
<dbReference type="PROSITE" id="PS51421">
    <property type="entry name" value="RAS"/>
    <property type="match status" value="1"/>
</dbReference>
<dbReference type="SUPFAM" id="SSF52540">
    <property type="entry name" value="P-loop containing nucleoside triphosphate hydrolases"/>
    <property type="match status" value="1"/>
</dbReference>
<dbReference type="NCBIfam" id="TIGR00231">
    <property type="entry name" value="small_GTP"/>
    <property type="match status" value="1"/>
</dbReference>
<dbReference type="Gene3D" id="3.40.50.300">
    <property type="entry name" value="P-loop containing nucleotide triphosphate hydrolases"/>
    <property type="match status" value="1"/>
</dbReference>
<gene>
    <name evidence="5" type="ORF">GSLYS_00002488001</name>
</gene>
<evidence type="ECO:0000313" key="5">
    <source>
        <dbReference type="EMBL" id="CAL1528318.1"/>
    </source>
</evidence>
<dbReference type="SMART" id="SM00174">
    <property type="entry name" value="RHO"/>
    <property type="match status" value="1"/>
</dbReference>
<evidence type="ECO:0000256" key="2">
    <source>
        <dbReference type="ARBA" id="ARBA00011984"/>
    </source>
</evidence>
<dbReference type="InterPro" id="IPR001806">
    <property type="entry name" value="Small_GTPase"/>
</dbReference>
<dbReference type="InterPro" id="IPR051065">
    <property type="entry name" value="Ras-related_GTPase"/>
</dbReference>
<name>A0AAV2H464_LYMST</name>
<dbReference type="PANTHER" id="PTHR45704">
    <property type="entry name" value="RAS-LIKE FAMILY MEMBER 11"/>
    <property type="match status" value="1"/>
</dbReference>
<evidence type="ECO:0000256" key="3">
    <source>
        <dbReference type="ARBA" id="ARBA00022801"/>
    </source>
</evidence>
<dbReference type="SMART" id="SM00173">
    <property type="entry name" value="RAS"/>
    <property type="match status" value="1"/>
</dbReference>
<proteinExistence type="inferred from homology"/>
<dbReference type="InterPro" id="IPR027417">
    <property type="entry name" value="P-loop_NTPase"/>
</dbReference>
<dbReference type="Proteomes" id="UP001497497">
    <property type="component" value="Unassembled WGS sequence"/>
</dbReference>
<dbReference type="Pfam" id="PF00071">
    <property type="entry name" value="Ras"/>
    <property type="match status" value="1"/>
</dbReference>
<dbReference type="CDD" id="cd04146">
    <property type="entry name" value="RERG_RasL11_like"/>
    <property type="match status" value="1"/>
</dbReference>
<dbReference type="GO" id="GO:0005525">
    <property type="term" value="F:GTP binding"/>
    <property type="evidence" value="ECO:0007669"/>
    <property type="project" value="InterPro"/>
</dbReference>
<dbReference type="FunFam" id="3.40.50.300:FF:001447">
    <property type="entry name" value="Ras-related protein Rab-1B"/>
    <property type="match status" value="1"/>
</dbReference>
<reference evidence="5 6" key="1">
    <citation type="submission" date="2024-04" db="EMBL/GenBank/DDBJ databases">
        <authorList>
            <consortium name="Genoscope - CEA"/>
            <person name="William W."/>
        </authorList>
    </citation>
    <scope>NUCLEOTIDE SEQUENCE [LARGE SCALE GENOMIC DNA]</scope>
</reference>
<keyword evidence="6" id="KW-1185">Reference proteome</keyword>
<dbReference type="GO" id="GO:0003925">
    <property type="term" value="F:G protein activity"/>
    <property type="evidence" value="ECO:0007669"/>
    <property type="project" value="UniProtKB-EC"/>
</dbReference>
<protein>
    <recommendedName>
        <fullName evidence="2">small monomeric GTPase</fullName>
        <ecNumber evidence="2">3.6.5.2</ecNumber>
    </recommendedName>
</protein>